<proteinExistence type="predicted"/>
<gene>
    <name evidence="1" type="primary">AlNc14C73G4979</name>
    <name evidence="1" type="ORF">ALNC14_056970</name>
</gene>
<dbReference type="HOGENOM" id="CLU_1900092_0_0_1"/>
<name>F0WEC3_9STRA</name>
<evidence type="ECO:0000313" key="1">
    <source>
        <dbReference type="EMBL" id="CCA19554.1"/>
    </source>
</evidence>
<protein>
    <submittedName>
        <fullName evidence="1">AlNc14C73G4979 protein</fullName>
    </submittedName>
</protein>
<reference evidence="1" key="1">
    <citation type="journal article" date="2011" name="PLoS Biol.">
        <title>Gene gain and loss during evolution of obligate parasitism in the white rust pathogen of Arabidopsis thaliana.</title>
        <authorList>
            <person name="Kemen E."/>
            <person name="Gardiner A."/>
            <person name="Schultz-Larsen T."/>
            <person name="Kemen A.C."/>
            <person name="Balmuth A.L."/>
            <person name="Robert-Seilaniantz A."/>
            <person name="Bailey K."/>
            <person name="Holub E."/>
            <person name="Studholme D.J."/>
            <person name="Maclean D."/>
            <person name="Jones J.D."/>
        </authorList>
    </citation>
    <scope>NUCLEOTIDE SEQUENCE</scope>
</reference>
<sequence length="134" mass="15943">MPNFQRKLNNQTSNFAVTKRWSYPCTYAWINFNAHLRNKATGHDIRFFIFPAKDYMPAAPWQLFSEKISIYLYQEVGFRKIRLPVLTEYEGIPLKCRFHMTVVTFQAFMWKPCSSILAILKMYIRALFRSDTVV</sequence>
<dbReference type="EMBL" id="FR824118">
    <property type="protein sequence ID" value="CCA19554.1"/>
    <property type="molecule type" value="Genomic_DNA"/>
</dbReference>
<reference evidence="1" key="2">
    <citation type="submission" date="2011-02" db="EMBL/GenBank/DDBJ databases">
        <authorList>
            <person name="MacLean D."/>
        </authorList>
    </citation>
    <scope>NUCLEOTIDE SEQUENCE</scope>
</reference>
<accession>F0WEC3</accession>
<organism evidence="1">
    <name type="scientific">Albugo laibachii Nc14</name>
    <dbReference type="NCBI Taxonomy" id="890382"/>
    <lineage>
        <taxon>Eukaryota</taxon>
        <taxon>Sar</taxon>
        <taxon>Stramenopiles</taxon>
        <taxon>Oomycota</taxon>
        <taxon>Peronosporomycetes</taxon>
        <taxon>Albuginales</taxon>
        <taxon>Albuginaceae</taxon>
        <taxon>Albugo</taxon>
    </lineage>
</organism>
<dbReference type="AlphaFoldDB" id="F0WEC3"/>